<keyword evidence="1" id="KW-0378">Hydrolase</keyword>
<keyword evidence="5" id="KW-1185">Reference proteome</keyword>
<protein>
    <submittedName>
        <fullName evidence="4">Amidohydrolase</fullName>
    </submittedName>
</protein>
<evidence type="ECO:0000313" key="5">
    <source>
        <dbReference type="Proteomes" id="UP001162891"/>
    </source>
</evidence>
<dbReference type="EMBL" id="AP025591">
    <property type="protein sequence ID" value="BDG03102.1"/>
    <property type="molecule type" value="Genomic_DNA"/>
</dbReference>
<dbReference type="InterPro" id="IPR032466">
    <property type="entry name" value="Metal_Hydrolase"/>
</dbReference>
<feature type="region of interest" description="Disordered" evidence="2">
    <location>
        <begin position="14"/>
        <end position="33"/>
    </location>
</feature>
<dbReference type="InterPro" id="IPR006680">
    <property type="entry name" value="Amidohydro-rel"/>
</dbReference>
<organism evidence="4 5">
    <name type="scientific">Anaeromyxobacter oryzae</name>
    <dbReference type="NCBI Taxonomy" id="2918170"/>
    <lineage>
        <taxon>Bacteria</taxon>
        <taxon>Pseudomonadati</taxon>
        <taxon>Myxococcota</taxon>
        <taxon>Myxococcia</taxon>
        <taxon>Myxococcales</taxon>
        <taxon>Cystobacterineae</taxon>
        <taxon>Anaeromyxobacteraceae</taxon>
        <taxon>Anaeromyxobacter</taxon>
    </lineage>
</organism>
<dbReference type="SUPFAM" id="SSF51556">
    <property type="entry name" value="Metallo-dependent hydrolases"/>
    <property type="match status" value="1"/>
</dbReference>
<sequence>MSVRVHSAPWVLTGGPSTPVAERGSATSNRGERDGAIADGAIALDGNTLLAVGPRAEVEARFGKAERLDAVILPALVNAHLHLELSHMKGWVAGGEGLPAWIQLFVAARPRTREGEPEQAMAMAAEDLVRAGVAAVGDITNTLASLRPLAEAGIAGTLFHEVFGFAPSRFEASLAAARAARAAAGAPPPGLRIVESPHAIYSTGAAALEALLRGGPGSLHLAEDPAERDFCATEGGGAFGRMYASLGAHFEELRVAGRSPVAAVAAHLRPHHLAVHCVDLDDEDVALLAATGATVVLCPRSNSYIVGRLPRLEALLAAGVPLAVGTDSLASSPSLAPLAELALLWREHPAVPAARLLPLAWNGAAVGASHVGRLVPGAAPGVLAAPFDVARVDDPFEYVVSKFGGEERAFTWLARQSPASPLTPDSSDRSSR</sequence>
<proteinExistence type="predicted"/>
<dbReference type="InterPro" id="IPR050287">
    <property type="entry name" value="MTA/SAH_deaminase"/>
</dbReference>
<evidence type="ECO:0000313" key="4">
    <source>
        <dbReference type="EMBL" id="BDG03102.1"/>
    </source>
</evidence>
<dbReference type="InterPro" id="IPR011059">
    <property type="entry name" value="Metal-dep_hydrolase_composite"/>
</dbReference>
<dbReference type="PANTHER" id="PTHR43794">
    <property type="entry name" value="AMINOHYDROLASE SSNA-RELATED"/>
    <property type="match status" value="1"/>
</dbReference>
<evidence type="ECO:0000259" key="3">
    <source>
        <dbReference type="Pfam" id="PF01979"/>
    </source>
</evidence>
<name>A0ABM7WUC5_9BACT</name>
<dbReference type="PANTHER" id="PTHR43794:SF11">
    <property type="entry name" value="AMIDOHYDROLASE-RELATED DOMAIN-CONTAINING PROTEIN"/>
    <property type="match status" value="1"/>
</dbReference>
<accession>A0ABM7WUC5</accession>
<reference evidence="5" key="1">
    <citation type="journal article" date="2022" name="Int. J. Syst. Evol. Microbiol.">
        <title>Anaeromyxobacter oryzae sp. nov., Anaeromyxobacter diazotrophicus sp. nov. and Anaeromyxobacter paludicola sp. nov., isolated from paddy soils.</title>
        <authorList>
            <person name="Itoh H."/>
            <person name="Xu Z."/>
            <person name="Mise K."/>
            <person name="Masuda Y."/>
            <person name="Ushijima N."/>
            <person name="Hayakawa C."/>
            <person name="Shiratori Y."/>
            <person name="Senoo K."/>
        </authorList>
    </citation>
    <scope>NUCLEOTIDE SEQUENCE [LARGE SCALE GENOMIC DNA]</scope>
    <source>
        <strain evidence="5">Red232</strain>
    </source>
</reference>
<feature type="domain" description="Amidohydrolase-related" evidence="3">
    <location>
        <begin position="71"/>
        <end position="377"/>
    </location>
</feature>
<dbReference type="Pfam" id="PF01979">
    <property type="entry name" value="Amidohydro_1"/>
    <property type="match status" value="1"/>
</dbReference>
<evidence type="ECO:0000256" key="1">
    <source>
        <dbReference type="ARBA" id="ARBA00022801"/>
    </source>
</evidence>
<gene>
    <name evidence="4" type="ORF">AMOR_20980</name>
</gene>
<dbReference type="SUPFAM" id="SSF51338">
    <property type="entry name" value="Composite domain of metallo-dependent hydrolases"/>
    <property type="match status" value="1"/>
</dbReference>
<dbReference type="Proteomes" id="UP001162891">
    <property type="component" value="Chromosome"/>
</dbReference>
<dbReference type="Gene3D" id="3.20.20.140">
    <property type="entry name" value="Metal-dependent hydrolases"/>
    <property type="match status" value="1"/>
</dbReference>
<evidence type="ECO:0000256" key="2">
    <source>
        <dbReference type="SAM" id="MobiDB-lite"/>
    </source>
</evidence>